<keyword evidence="1" id="KW-1133">Transmembrane helix</keyword>
<proteinExistence type="predicted"/>
<evidence type="ECO:0000313" key="2">
    <source>
        <dbReference type="EMBL" id="MBM2623875.1"/>
    </source>
</evidence>
<feature type="transmembrane region" description="Helical" evidence="1">
    <location>
        <begin position="96"/>
        <end position="119"/>
    </location>
</feature>
<feature type="transmembrane region" description="Helical" evidence="1">
    <location>
        <begin position="5"/>
        <end position="24"/>
    </location>
</feature>
<protein>
    <submittedName>
        <fullName evidence="2">Phosphoesterase PA-phosphatase</fullName>
    </submittedName>
</protein>
<gene>
    <name evidence="2" type="ORF">JIG36_51140</name>
</gene>
<organism evidence="2 3">
    <name type="scientific">Paractinoplanes ovalisporus</name>
    <dbReference type="NCBI Taxonomy" id="2810368"/>
    <lineage>
        <taxon>Bacteria</taxon>
        <taxon>Bacillati</taxon>
        <taxon>Actinomycetota</taxon>
        <taxon>Actinomycetes</taxon>
        <taxon>Micromonosporales</taxon>
        <taxon>Micromonosporaceae</taxon>
        <taxon>Paractinoplanes</taxon>
    </lineage>
</organism>
<evidence type="ECO:0000313" key="3">
    <source>
        <dbReference type="Proteomes" id="UP000632138"/>
    </source>
</evidence>
<keyword evidence="1" id="KW-0812">Transmembrane</keyword>
<sequence length="189" mass="19539">MVTEVFSPGILVAALLLFVAWHASDTVAQAVTYGLIAAAAASFLPVFYIIRGVRQGRWTDKHVVVHSQRRLPLLIILVSTVAGTAALALSGAPRELLALIASMVASLIVAIPITVFAHWGISIHALVAAGTVAALTVVLGPLATIGWLVVVTVCWARVRLGEHTAGHVLAGATVGALAMSALFPLLSSS</sequence>
<keyword evidence="3" id="KW-1185">Reference proteome</keyword>
<feature type="transmembrane region" description="Helical" evidence="1">
    <location>
        <begin position="164"/>
        <end position="186"/>
    </location>
</feature>
<reference evidence="2 3" key="1">
    <citation type="submission" date="2021-01" db="EMBL/GenBank/DDBJ databases">
        <title>Actinoplanes sp. nov. LDG1-06 isolated from lichen.</title>
        <authorList>
            <person name="Saeng-In P."/>
            <person name="Phongsopitanun W."/>
            <person name="Kanchanasin P."/>
            <person name="Yuki M."/>
            <person name="Kudo T."/>
            <person name="Ohkuma M."/>
            <person name="Tanasupawat S."/>
        </authorList>
    </citation>
    <scope>NUCLEOTIDE SEQUENCE [LARGE SCALE GENOMIC DNA]</scope>
    <source>
        <strain evidence="2 3">LDG1-06</strain>
    </source>
</reference>
<feature type="transmembrane region" description="Helical" evidence="1">
    <location>
        <begin position="71"/>
        <end position="90"/>
    </location>
</feature>
<name>A0ABS2AVW8_9ACTN</name>
<keyword evidence="1" id="KW-0472">Membrane</keyword>
<dbReference type="Proteomes" id="UP000632138">
    <property type="component" value="Unassembled WGS sequence"/>
</dbReference>
<feature type="transmembrane region" description="Helical" evidence="1">
    <location>
        <begin position="126"/>
        <end position="158"/>
    </location>
</feature>
<dbReference type="EMBL" id="JAENHP010000049">
    <property type="protein sequence ID" value="MBM2623875.1"/>
    <property type="molecule type" value="Genomic_DNA"/>
</dbReference>
<evidence type="ECO:0000256" key="1">
    <source>
        <dbReference type="SAM" id="Phobius"/>
    </source>
</evidence>
<comment type="caution">
    <text evidence="2">The sequence shown here is derived from an EMBL/GenBank/DDBJ whole genome shotgun (WGS) entry which is preliminary data.</text>
</comment>
<feature type="transmembrane region" description="Helical" evidence="1">
    <location>
        <begin position="30"/>
        <end position="50"/>
    </location>
</feature>
<accession>A0ABS2AVW8</accession>